<reference evidence="1" key="1">
    <citation type="journal article" date="2021" name="Front Med (Lausanne)">
        <title>The Prevalence and Determinants of Fusidic Acid Resistance Among Methicillin-Resistant Staphylococcus aureus Clinical Isolates in China.</title>
        <authorList>
            <person name="Zhao H."/>
            <person name="Wang X."/>
            <person name="Wang B."/>
            <person name="Xu Y."/>
            <person name="Rao L."/>
            <person name="Wan B."/>
            <person name="Guo Y."/>
            <person name="Wu X."/>
            <person name="Yu J."/>
            <person name="Chen L."/>
            <person name="Li M."/>
            <person name="Yu F."/>
        </authorList>
    </citation>
    <scope>NUCLEOTIDE SEQUENCE</scope>
    <source>
        <strain evidence="1">NC-4</strain>
    </source>
</reference>
<dbReference type="InterPro" id="IPR037274">
    <property type="entry name" value="Znf_CHY_sf"/>
</dbReference>
<dbReference type="Proteomes" id="UP001200271">
    <property type="component" value="Unassembled WGS sequence"/>
</dbReference>
<feature type="non-terminal residue" evidence="1">
    <location>
        <position position="1"/>
    </location>
</feature>
<organism evidence="1 2">
    <name type="scientific">Staphylococcus aureus</name>
    <dbReference type="NCBI Taxonomy" id="1280"/>
    <lineage>
        <taxon>Bacteria</taxon>
        <taxon>Bacillati</taxon>
        <taxon>Bacillota</taxon>
        <taxon>Bacilli</taxon>
        <taxon>Bacillales</taxon>
        <taxon>Staphylococcaceae</taxon>
        <taxon>Staphylococcus</taxon>
    </lineage>
</organism>
<evidence type="ECO:0000313" key="1">
    <source>
        <dbReference type="EMBL" id="MCE3364141.1"/>
    </source>
</evidence>
<comment type="caution">
    <text evidence="1">The sequence shown here is derived from an EMBL/GenBank/DDBJ whole genome shotgun (WGS) entry which is preliminary data.</text>
</comment>
<reference evidence="1" key="2">
    <citation type="submission" date="2023-08" db="EMBL/GenBank/DDBJ databases">
        <authorList>
            <person name="Zhao H."/>
            <person name="Wang X."/>
        </authorList>
    </citation>
    <scope>NUCLEOTIDE SEQUENCE</scope>
    <source>
        <strain evidence="1">NC-4</strain>
    </source>
</reference>
<accession>A0AAW4YCA6</accession>
<evidence type="ECO:0000313" key="2">
    <source>
        <dbReference type="Proteomes" id="UP001200271"/>
    </source>
</evidence>
<dbReference type="AlphaFoldDB" id="A0AAW4YCA6"/>
<name>A0AAW4YCA6_STAAU</name>
<gene>
    <name evidence="1" type="ORF">LB359_18105</name>
</gene>
<dbReference type="SUPFAM" id="SSF161219">
    <property type="entry name" value="CHY zinc finger-like"/>
    <property type="match status" value="1"/>
</dbReference>
<dbReference type="EMBL" id="JAIUEN010000572">
    <property type="protein sequence ID" value="MCE3364141.1"/>
    <property type="molecule type" value="Genomic_DNA"/>
</dbReference>
<sequence>WSEPSFNEKAILCGVCKHELTINEYMMVERCPNCQSRFNNRCKYHYHIYFEI</sequence>
<dbReference type="GO" id="GO:0008270">
    <property type="term" value="F:zinc ion binding"/>
    <property type="evidence" value="ECO:0007669"/>
    <property type="project" value="InterPro"/>
</dbReference>
<protein>
    <submittedName>
        <fullName evidence="1">Uncharacterized protein</fullName>
    </submittedName>
</protein>
<proteinExistence type="predicted"/>